<keyword evidence="2 3" id="KW-1277">Toxin-antitoxin system</keyword>
<comment type="similarity">
    <text evidence="1 3">Belongs to the UPF0165 family.</text>
</comment>
<dbReference type="Proteomes" id="UP000182125">
    <property type="component" value="Unassembled WGS sequence"/>
</dbReference>
<reference evidence="4 5" key="1">
    <citation type="submission" date="2016-10" db="EMBL/GenBank/DDBJ databases">
        <authorList>
            <person name="de Groot N.N."/>
        </authorList>
    </citation>
    <scope>NUCLEOTIDE SEQUENCE [LARGE SCALE GENOMIC DNA]</scope>
    <source>
        <strain evidence="4 5">OGL-20</strain>
    </source>
</reference>
<evidence type="ECO:0000256" key="1">
    <source>
        <dbReference type="ARBA" id="ARBA00006615"/>
    </source>
</evidence>
<evidence type="ECO:0000313" key="4">
    <source>
        <dbReference type="EMBL" id="SEV85425.1"/>
    </source>
</evidence>
<gene>
    <name evidence="4" type="ORF">SAMN05216170_0409</name>
</gene>
<protein>
    <recommendedName>
        <fullName evidence="3">Antitoxin</fullName>
    </recommendedName>
</protein>
<dbReference type="AlphaFoldDB" id="A0A1I0MA81"/>
<dbReference type="OrthoDB" id="94682at2157"/>
<evidence type="ECO:0000256" key="2">
    <source>
        <dbReference type="ARBA" id="ARBA00022649"/>
    </source>
</evidence>
<accession>A0A1I0MA81</accession>
<evidence type="ECO:0000256" key="3">
    <source>
        <dbReference type="RuleBase" id="RU368051"/>
    </source>
</evidence>
<dbReference type="InterPro" id="IPR008203">
    <property type="entry name" value="AF2212-like"/>
</dbReference>
<dbReference type="EMBL" id="FOIW01000001">
    <property type="protein sequence ID" value="SEV85425.1"/>
    <property type="molecule type" value="Genomic_DNA"/>
</dbReference>
<comment type="function">
    <text evidence="3">Antitoxin component of a type II toxin-antitoxin (TA) system.</text>
</comment>
<evidence type="ECO:0000313" key="5">
    <source>
        <dbReference type="Proteomes" id="UP000182125"/>
    </source>
</evidence>
<organism evidence="4 5">
    <name type="scientific">Thermococcus thioreducens</name>
    <dbReference type="NCBI Taxonomy" id="277988"/>
    <lineage>
        <taxon>Archaea</taxon>
        <taxon>Methanobacteriati</taxon>
        <taxon>Methanobacteriota</taxon>
        <taxon>Thermococci</taxon>
        <taxon>Thermococcales</taxon>
        <taxon>Thermococcaceae</taxon>
        <taxon>Thermococcus</taxon>
    </lineage>
</organism>
<proteinExistence type="inferred from homology"/>
<dbReference type="Pfam" id="PF01954">
    <property type="entry name" value="AF2212-like"/>
    <property type="match status" value="1"/>
</dbReference>
<name>A0A1I0MA81_9EURY</name>
<sequence length="69" mass="7848">MGECMSEVIPGIYRKGELILIDGKELHEGDTITVRILTRKELVERLAGILGEGRASEVEEYLEELNERF</sequence>